<dbReference type="SUPFAM" id="SSF53335">
    <property type="entry name" value="S-adenosyl-L-methionine-dependent methyltransferases"/>
    <property type="match status" value="1"/>
</dbReference>
<name>A0A074NL62_9SPHN</name>
<keyword evidence="3" id="KW-1185">Reference proteome</keyword>
<organism evidence="2 3">
    <name type="scientific">Erythrobacter litoralis</name>
    <dbReference type="NCBI Taxonomy" id="39960"/>
    <lineage>
        <taxon>Bacteria</taxon>
        <taxon>Pseudomonadati</taxon>
        <taxon>Pseudomonadota</taxon>
        <taxon>Alphaproteobacteria</taxon>
        <taxon>Sphingomonadales</taxon>
        <taxon>Erythrobacteraceae</taxon>
        <taxon>Erythrobacter/Porphyrobacter group</taxon>
        <taxon>Erythrobacter</taxon>
    </lineage>
</organism>
<accession>A0A074NL62</accession>
<dbReference type="InterPro" id="IPR041698">
    <property type="entry name" value="Methyltransf_25"/>
</dbReference>
<sequence>MTTPFQDPKLRQRGRASVDFLAGMAAASGPVRARVDAAIAEKVASPDALPEDLDERLAHMDALLADSPAYPVQQLLGDWHGRMHGRISAEAFEEVEGDLAPLFEAAEQGPATLRLDPDLKAPDYWDGVHFHRTTGGWEGHTHMGYIHGEIIHKKLVGRFFPGGIFQQRRDVAAMAPRESYRRILDMGCSSGHFTTALAETYPNAQIVGVDLSARMLEHAWRTANANGWNWQLSQQAAEATDFENESFDLVASYIILHEMPAHAICAVFAEAFRLLEPGGDMIMSDVTRYADMDRLAVWKADRGAMFGGEPHWRESASLDLEQVAREAGFVDVTTKGPYPYVIQGRKPEA</sequence>
<reference evidence="2 3" key="1">
    <citation type="submission" date="2014-04" db="EMBL/GenBank/DDBJ databases">
        <title>A comprehensive comparison of genomes of Erythrobacter spp. Strains.</title>
        <authorList>
            <person name="Zheng Q."/>
        </authorList>
    </citation>
    <scope>NUCLEOTIDE SEQUENCE [LARGE SCALE GENOMIC DNA]</scope>
    <source>
        <strain evidence="2 3">DSM 8509</strain>
    </source>
</reference>
<dbReference type="EMBL" id="JMIX01000003">
    <property type="protein sequence ID" value="KEO98517.1"/>
    <property type="molecule type" value="Genomic_DNA"/>
</dbReference>
<comment type="caution">
    <text evidence="2">The sequence shown here is derived from an EMBL/GenBank/DDBJ whole genome shotgun (WGS) entry which is preliminary data.</text>
</comment>
<dbReference type="PANTHER" id="PTHR42912">
    <property type="entry name" value="METHYLTRANSFERASE"/>
    <property type="match status" value="1"/>
</dbReference>
<dbReference type="GO" id="GO:0008168">
    <property type="term" value="F:methyltransferase activity"/>
    <property type="evidence" value="ECO:0007669"/>
    <property type="project" value="TreeGrafter"/>
</dbReference>
<evidence type="ECO:0000313" key="2">
    <source>
        <dbReference type="EMBL" id="KEO98517.1"/>
    </source>
</evidence>
<proteinExistence type="predicted"/>
<dbReference type="KEGG" id="elq:Ga0102493_113013"/>
<dbReference type="InterPro" id="IPR029063">
    <property type="entry name" value="SAM-dependent_MTases_sf"/>
</dbReference>
<evidence type="ECO:0000313" key="3">
    <source>
        <dbReference type="Proteomes" id="UP000027866"/>
    </source>
</evidence>
<evidence type="ECO:0000259" key="1">
    <source>
        <dbReference type="Pfam" id="PF13649"/>
    </source>
</evidence>
<protein>
    <recommendedName>
        <fullName evidence="1">Methyltransferase domain-containing protein</fullName>
    </recommendedName>
</protein>
<dbReference type="Proteomes" id="UP000027866">
    <property type="component" value="Unassembled WGS sequence"/>
</dbReference>
<gene>
    <name evidence="2" type="ORF">EH32_05230</name>
</gene>
<dbReference type="Pfam" id="PF13649">
    <property type="entry name" value="Methyltransf_25"/>
    <property type="match status" value="1"/>
</dbReference>
<dbReference type="PATRIC" id="fig|39960.10.peg.2105"/>
<dbReference type="OrthoDB" id="9765084at2"/>
<dbReference type="Gene3D" id="3.40.50.150">
    <property type="entry name" value="Vaccinia Virus protein VP39"/>
    <property type="match status" value="1"/>
</dbReference>
<dbReference type="RefSeq" id="WP_051697497.1">
    <property type="nucleotide sequence ID" value="NZ_CP017057.1"/>
</dbReference>
<dbReference type="CDD" id="cd02440">
    <property type="entry name" value="AdoMet_MTases"/>
    <property type="match status" value="1"/>
</dbReference>
<dbReference type="PANTHER" id="PTHR42912:SF80">
    <property type="entry name" value="METHYLTRANSFERASE DOMAIN-CONTAINING PROTEIN"/>
    <property type="match status" value="1"/>
</dbReference>
<dbReference type="AlphaFoldDB" id="A0A074NL62"/>
<dbReference type="InterPro" id="IPR050508">
    <property type="entry name" value="Methyltransf_Superfamily"/>
</dbReference>
<feature type="domain" description="Methyltransferase" evidence="1">
    <location>
        <begin position="183"/>
        <end position="279"/>
    </location>
</feature>